<dbReference type="RefSeq" id="XP_763610.1">
    <property type="nucleotide sequence ID" value="XM_758517.1"/>
</dbReference>
<proteinExistence type="predicted"/>
<feature type="signal peptide" evidence="2">
    <location>
        <begin position="1"/>
        <end position="17"/>
    </location>
</feature>
<dbReference type="AlphaFoldDB" id="Q4MZB2"/>
<sequence length="305" mass="34964">MNLFMIIILFVAGKCLSDNIYFVMDLDLKVKSSKWLVLKQYYKGIPYYVFHPSPGYEVGSIVFKGHSLFVRPSVEVVASVFVYYVEENHGTPLILIHSHGYEHTPIVDSSTLETERNNCRKLFFDFIKENLTQNKVIQEKLKDLDSEYDPFAQPSSLNSLIYRLYKSVSYKGETPKFKEIFNSTNLRPTVKDGSFYQKEEKSETSTEIVEPSETQKSEIPTQPDQQTIDKPELQPETIVISDFSESDYDEADASESDHEETESDDEQSEPGDSQPPSKKPKHDHGLEQEIIVISDSSESDEEIQE</sequence>
<comment type="caution">
    <text evidence="3">The sequence shown here is derived from an EMBL/GenBank/DDBJ whole genome shotgun (WGS) entry which is preliminary data.</text>
</comment>
<organism evidence="3 4">
    <name type="scientific">Theileria parva</name>
    <name type="common">East coast fever infection agent</name>
    <dbReference type="NCBI Taxonomy" id="5875"/>
    <lineage>
        <taxon>Eukaryota</taxon>
        <taxon>Sar</taxon>
        <taxon>Alveolata</taxon>
        <taxon>Apicomplexa</taxon>
        <taxon>Aconoidasida</taxon>
        <taxon>Piroplasmida</taxon>
        <taxon>Theileriidae</taxon>
        <taxon>Theileria</taxon>
    </lineage>
</organism>
<feature type="chain" id="PRO_5004241440" evidence="2">
    <location>
        <begin position="18"/>
        <end position="305"/>
    </location>
</feature>
<dbReference type="Proteomes" id="UP000001949">
    <property type="component" value="Unassembled WGS sequence"/>
</dbReference>
<keyword evidence="4" id="KW-1185">Reference proteome</keyword>
<dbReference type="GeneID" id="3499847"/>
<feature type="region of interest" description="Disordered" evidence="1">
    <location>
        <begin position="188"/>
        <end position="305"/>
    </location>
</feature>
<dbReference type="eggNOG" id="ENOG502QWYX">
    <property type="taxonomic scope" value="Eukaryota"/>
</dbReference>
<evidence type="ECO:0000313" key="4">
    <source>
        <dbReference type="Proteomes" id="UP000001949"/>
    </source>
</evidence>
<evidence type="ECO:0000256" key="2">
    <source>
        <dbReference type="SAM" id="SignalP"/>
    </source>
</evidence>
<dbReference type="OMA" id="VITEHDY"/>
<evidence type="ECO:0000256" key="1">
    <source>
        <dbReference type="SAM" id="MobiDB-lite"/>
    </source>
</evidence>
<keyword evidence="2" id="KW-0732">Signal</keyword>
<protein>
    <submittedName>
        <fullName evidence="3">Uncharacterized protein</fullName>
    </submittedName>
</protein>
<dbReference type="VEuPathDB" id="PiroplasmaDB:TpMuguga_03g00582"/>
<reference evidence="3 4" key="1">
    <citation type="journal article" date="2005" name="Science">
        <title>Genome sequence of Theileria parva, a bovine pathogen that transforms lymphocytes.</title>
        <authorList>
            <person name="Gardner M.J."/>
            <person name="Bishop R."/>
            <person name="Shah T."/>
            <person name="de Villiers E.P."/>
            <person name="Carlton J.M."/>
            <person name="Hall N."/>
            <person name="Ren Q."/>
            <person name="Paulsen I.T."/>
            <person name="Pain A."/>
            <person name="Berriman M."/>
            <person name="Wilson R.J.M."/>
            <person name="Sato S."/>
            <person name="Ralph S.A."/>
            <person name="Mann D.J."/>
            <person name="Xiong Z."/>
            <person name="Shallom S.J."/>
            <person name="Weidman J."/>
            <person name="Jiang L."/>
            <person name="Lynn J."/>
            <person name="Weaver B."/>
            <person name="Shoaibi A."/>
            <person name="Domingo A.R."/>
            <person name="Wasawo D."/>
            <person name="Crabtree J."/>
            <person name="Wortman J.R."/>
            <person name="Haas B."/>
            <person name="Angiuoli S.V."/>
            <person name="Creasy T.H."/>
            <person name="Lu C."/>
            <person name="Suh B."/>
            <person name="Silva J.C."/>
            <person name="Utterback T.R."/>
            <person name="Feldblyum T.V."/>
            <person name="Pertea M."/>
            <person name="Allen J."/>
            <person name="Nierman W.C."/>
            <person name="Taracha E.L.N."/>
            <person name="Salzberg S.L."/>
            <person name="White O.R."/>
            <person name="Fitzhugh H.A."/>
            <person name="Morzaria S."/>
            <person name="Venter J.C."/>
            <person name="Fraser C.M."/>
            <person name="Nene V."/>
        </authorList>
    </citation>
    <scope>NUCLEOTIDE SEQUENCE [LARGE SCALE GENOMIC DNA]</scope>
    <source>
        <strain evidence="3 4">Muguga</strain>
    </source>
</reference>
<accession>Q4MZB2</accession>
<feature type="compositionally biased region" description="Polar residues" evidence="1">
    <location>
        <begin position="212"/>
        <end position="226"/>
    </location>
</feature>
<evidence type="ECO:0000313" key="3">
    <source>
        <dbReference type="EMBL" id="EAN31327.1"/>
    </source>
</evidence>
<feature type="compositionally biased region" description="Acidic residues" evidence="1">
    <location>
        <begin position="244"/>
        <end position="269"/>
    </location>
</feature>
<name>Q4MZB2_THEPA</name>
<dbReference type="EMBL" id="AAGK01000005">
    <property type="protein sequence ID" value="EAN31327.1"/>
    <property type="molecule type" value="Genomic_DNA"/>
</dbReference>
<gene>
    <name evidence="3" type="ordered locus">TP03_0582</name>
</gene>
<dbReference type="KEGG" id="tpv:TP03_0582"/>
<dbReference type="InParanoid" id="Q4MZB2"/>